<dbReference type="Pfam" id="PF04993">
    <property type="entry name" value="TfoX_N"/>
    <property type="match status" value="1"/>
</dbReference>
<evidence type="ECO:0000313" key="2">
    <source>
        <dbReference type="EMBL" id="GHA14450.1"/>
    </source>
</evidence>
<dbReference type="EMBL" id="BMZE01000001">
    <property type="protein sequence ID" value="GHA14450.1"/>
    <property type="molecule type" value="Genomic_DNA"/>
</dbReference>
<proteinExistence type="predicted"/>
<sequence>MNDLLEHMAERIRAQLPSITREQRMFGGLAFMQSGNMLVAVMKNGNLLVRVGRNGYMEALALPGAHAMTMGTRTMTGFVEVEADVVEDDDTLADWLERARRFVDTLPPD</sequence>
<dbReference type="AlphaFoldDB" id="A0A918RXC3"/>
<protein>
    <recommendedName>
        <fullName evidence="1">TfoX N-terminal domain-containing protein</fullName>
    </recommendedName>
</protein>
<dbReference type="RefSeq" id="WP_189423351.1">
    <property type="nucleotide sequence ID" value="NZ_BMZE01000001.1"/>
</dbReference>
<feature type="domain" description="TfoX N-terminal" evidence="1">
    <location>
        <begin position="21"/>
        <end position="100"/>
    </location>
</feature>
<dbReference type="InterPro" id="IPR007076">
    <property type="entry name" value="TfoX_N"/>
</dbReference>
<evidence type="ECO:0000313" key="3">
    <source>
        <dbReference type="Proteomes" id="UP000646579"/>
    </source>
</evidence>
<accession>A0A918RXC3</accession>
<name>A0A918RXC3_9HYPH</name>
<keyword evidence="3" id="KW-1185">Reference proteome</keyword>
<evidence type="ECO:0000259" key="1">
    <source>
        <dbReference type="Pfam" id="PF04993"/>
    </source>
</evidence>
<comment type="caution">
    <text evidence="2">The sequence shown here is derived from an EMBL/GenBank/DDBJ whole genome shotgun (WGS) entry which is preliminary data.</text>
</comment>
<gene>
    <name evidence="2" type="ORF">GCM10007989_06420</name>
</gene>
<dbReference type="Proteomes" id="UP000646579">
    <property type="component" value="Unassembled WGS sequence"/>
</dbReference>
<dbReference type="Gene3D" id="3.30.1460.30">
    <property type="entry name" value="YgaC/TfoX-N like chaperone"/>
    <property type="match status" value="1"/>
</dbReference>
<reference evidence="2" key="1">
    <citation type="journal article" date="2014" name="Int. J. Syst. Evol. Microbiol.">
        <title>Complete genome sequence of Corynebacterium casei LMG S-19264T (=DSM 44701T), isolated from a smear-ripened cheese.</title>
        <authorList>
            <consortium name="US DOE Joint Genome Institute (JGI-PGF)"/>
            <person name="Walter F."/>
            <person name="Albersmeier A."/>
            <person name="Kalinowski J."/>
            <person name="Ruckert C."/>
        </authorList>
    </citation>
    <scope>NUCLEOTIDE SEQUENCE</scope>
    <source>
        <strain evidence="2">KCTC 32437</strain>
    </source>
</reference>
<reference evidence="2" key="2">
    <citation type="submission" date="2020-09" db="EMBL/GenBank/DDBJ databases">
        <authorList>
            <person name="Sun Q."/>
            <person name="Kim S."/>
        </authorList>
    </citation>
    <scope>NUCLEOTIDE SEQUENCE</scope>
    <source>
        <strain evidence="2">KCTC 32437</strain>
    </source>
</reference>
<organism evidence="2 3">
    <name type="scientific">Devosia pacifica</name>
    <dbReference type="NCBI Taxonomy" id="1335967"/>
    <lineage>
        <taxon>Bacteria</taxon>
        <taxon>Pseudomonadati</taxon>
        <taxon>Pseudomonadota</taxon>
        <taxon>Alphaproteobacteria</taxon>
        <taxon>Hyphomicrobiales</taxon>
        <taxon>Devosiaceae</taxon>
        <taxon>Devosia</taxon>
    </lineage>
</organism>
<dbReference type="SUPFAM" id="SSF159894">
    <property type="entry name" value="YgaC/TfoX-N like"/>
    <property type="match status" value="1"/>
</dbReference>